<evidence type="ECO:0000256" key="1">
    <source>
        <dbReference type="SAM" id="MobiDB-lite"/>
    </source>
</evidence>
<protein>
    <submittedName>
        <fullName evidence="3">VWA domain-containing protein</fullName>
    </submittedName>
</protein>
<dbReference type="SMART" id="SM00327">
    <property type="entry name" value="VWA"/>
    <property type="match status" value="2"/>
</dbReference>
<dbReference type="SUPFAM" id="SSF49785">
    <property type="entry name" value="Galactose-binding domain-like"/>
    <property type="match status" value="1"/>
</dbReference>
<accession>A0ABY7YJC4</accession>
<dbReference type="EMBL" id="CP118246">
    <property type="protein sequence ID" value="WDR01292.1"/>
    <property type="molecule type" value="Genomic_DNA"/>
</dbReference>
<evidence type="ECO:0000313" key="3">
    <source>
        <dbReference type="EMBL" id="WDR01292.1"/>
    </source>
</evidence>
<evidence type="ECO:0000259" key="2">
    <source>
        <dbReference type="PROSITE" id="PS50234"/>
    </source>
</evidence>
<feature type="domain" description="VWFA" evidence="2">
    <location>
        <begin position="640"/>
        <end position="822"/>
    </location>
</feature>
<gene>
    <name evidence="3" type="ORF">PSQ19_10580</name>
</gene>
<dbReference type="RefSeq" id="WP_282217703.1">
    <property type="nucleotide sequence ID" value="NZ_CP118246.1"/>
</dbReference>
<evidence type="ECO:0000313" key="4">
    <source>
        <dbReference type="Proteomes" id="UP001220530"/>
    </source>
</evidence>
<proteinExistence type="predicted"/>
<keyword evidence="4" id="KW-1185">Reference proteome</keyword>
<dbReference type="CDD" id="cd00198">
    <property type="entry name" value="vWFA"/>
    <property type="match status" value="1"/>
</dbReference>
<organism evidence="3 4">
    <name type="scientific">Devosia algicola</name>
    <dbReference type="NCBI Taxonomy" id="3026418"/>
    <lineage>
        <taxon>Bacteria</taxon>
        <taxon>Pseudomonadati</taxon>
        <taxon>Pseudomonadota</taxon>
        <taxon>Alphaproteobacteria</taxon>
        <taxon>Hyphomicrobiales</taxon>
        <taxon>Devosiaceae</taxon>
        <taxon>Devosia</taxon>
    </lineage>
</organism>
<dbReference type="InterPro" id="IPR008979">
    <property type="entry name" value="Galactose-bd-like_sf"/>
</dbReference>
<dbReference type="Proteomes" id="UP001220530">
    <property type="component" value="Chromosome"/>
</dbReference>
<dbReference type="SUPFAM" id="SSF53300">
    <property type="entry name" value="vWA-like"/>
    <property type="match status" value="2"/>
</dbReference>
<dbReference type="InterPro" id="IPR002035">
    <property type="entry name" value="VWF_A"/>
</dbReference>
<dbReference type="Gene3D" id="2.60.120.380">
    <property type="match status" value="1"/>
</dbReference>
<dbReference type="InterPro" id="IPR036465">
    <property type="entry name" value="vWFA_dom_sf"/>
</dbReference>
<dbReference type="PROSITE" id="PS50234">
    <property type="entry name" value="VWFA"/>
    <property type="match status" value="2"/>
</dbReference>
<dbReference type="Gene3D" id="2.60.120.260">
    <property type="entry name" value="Galactose-binding domain-like"/>
    <property type="match status" value="2"/>
</dbReference>
<feature type="domain" description="VWFA" evidence="2">
    <location>
        <begin position="858"/>
        <end position="1049"/>
    </location>
</feature>
<feature type="region of interest" description="Disordered" evidence="1">
    <location>
        <begin position="526"/>
        <end position="546"/>
    </location>
</feature>
<reference evidence="3 4" key="1">
    <citation type="submission" date="2023-02" db="EMBL/GenBank/DDBJ databases">
        <title>Devosia algicola sp. nov., isolated from the phycosphere of marine algae.</title>
        <authorList>
            <person name="Kim J.M."/>
            <person name="Lee J.K."/>
            <person name="Choi B.J."/>
            <person name="Bayburt H."/>
            <person name="Jeon C.O."/>
        </authorList>
    </citation>
    <scope>NUCLEOTIDE SEQUENCE [LARGE SCALE GENOMIC DNA]</scope>
    <source>
        <strain evidence="3 4">G20-9</strain>
    </source>
</reference>
<sequence>MPRRPDVANGIVSIRLERVCLDPDGDESRLIVEGRLTNPHQTDSLDVLPAARLFQVRGEGVILAADAALDDILISEFAQPLGPLASREFVVAFPLTETRPDLDFVHPAQAGILSFPVVRDGVLITGKTLPPVQVPVADAPEETEAPQADATMPVPSVPINEPVSAAPEISTATGCVAMGDSCVERLDGVYDASEIVISRADFGGTITRLDHPSQDVDEIFLRYEDASFIDGDTYHTHRVHADTPDQPVSFAMTFAGGATAKIAAVRVHGYPTKEFSYHQQKMAVYVSMDGVAGPWTMVGLPVAGNKNATIEELRLAVPVAASAVRIDMFPHPDSNYYRSAYNVTLSEIEVVEAEEAATDASVLSPVKVNALDMTFDGHAVAFTSQLDETTNSISATLNQQEETFWQPATNLLPQELTYAFHGHDVQHIDELTLTMTGQTAFPTDWAPNIRVEVSADVSPLSPYEGLGAMRADPATGQLSLNLSNAVAARYVRFIIVDPGVLPFGVSKVTARGRLLDFVRADNVSTREGRQTASVDDDEREPTNDTMAGATLLPLGVAITGRPNSETDVDFYRFVVSGPETSAVTVRLAGLPRVKVNLTLLSAEGVQIATTPAGGAATERLFTWVLAPGEYILELAQHPATVAMFVDNSGSMGSAIYDALDAADTYVETKMADEMLSLFSFSSLPERLVERTSDSQALFSAIKTWRAASDAGAQNGTSLYDSLMAGRDELKDAEGNKAIILLTDGADATSDRSLERFWSEISSLDVPVFSIGYGGSMADFAEAEGARGRDVMRSISLATEGAFYEAPTSAELGGVFAAIADRIRGLNGYRISYDVSPGTGTLEVLEVGGEMVAAGSVGTTMVIFDASGSMKARTDAGRGRINVARTVLFDLLEQVPKTVPMGLWLYGHSRPSEPKDLSCRDVSLMVPPTPMNRDTIKEVAKGITPQGQTPIGYALHLAGESFAEGQKGLVILLTDGEETCDAEADAPYNPEAIVQQLIDRGVDLRVNIVGFDVSDPTVQAELASVAGLTGGNFYYGEGQDGLREAMTSAFAAPIDVLDDTDRVIASGLVGGGPITLPQGRYRIRVAGTDFLSERQSVTQDRATRLYLRQEASAVRLRVEETSIGASYSPDNGETAQQDDVRVAFDPTTRVPEMPEELVFKTQSLLVDLGYDPGPLDGAMGGKTRQAAQAFLDKNGPIMAGTPFDARGNPTLMLWIELLAASLEARRAD</sequence>
<name>A0ABY7YJC4_9HYPH</name>
<dbReference type="Pfam" id="PF13519">
    <property type="entry name" value="VWA_2"/>
    <property type="match status" value="2"/>
</dbReference>
<dbReference type="Gene3D" id="3.40.50.410">
    <property type="entry name" value="von Willebrand factor, type A domain"/>
    <property type="match status" value="2"/>
</dbReference>